<name>A0AAE1ZA80_SCHME</name>
<keyword evidence="4" id="KW-1185">Reference proteome</keyword>
<comment type="caution">
    <text evidence="3">The sequence shown here is derived from an EMBL/GenBank/DDBJ whole genome shotgun (WGS) entry which is preliminary data.</text>
</comment>
<dbReference type="Proteomes" id="UP001292079">
    <property type="component" value="Unassembled WGS sequence"/>
</dbReference>
<sequence length="613" mass="71356">MSPVTLRNDSKPQLSSNLSKCKQQKPSLTKVSTQSKNYPDFIPNNRSITRPFKPKEISVTSVKSNDIEDNRLNQLDDSAKELLSYYRHKVETLIEDHEAVQRRLDKIYDAIGNQESLSLELNQRDAEISELQRALSDMQVYLFQEREHVLRLYAENDRLKIRELDDRRKIQHLLQLSSLGPNEVTYFLKQPATELHNVNHQETLDNETNENIIDENEKTNNTSKWISAMAVKPIIPTAPSQGVIEFTASGKTVLKSVGNQAKSDHKACSNRSGLANSDKISQTEHEFVLRELEMSRSSLRALQTQLEEQTRNSREQIDCLMEDRKTMQEEMNSLRKRYEEKIHTSSEQLRRCQELLYDSTKEFLAQRNQFRQAEKVWIVEKDKLLSQISVNKSISSGVNVSTLSNFKTGGRNGVYQSPRDKINDSNTTTGLFNNIQSLEAHAWAELNQQKKMQLEKTIENLENQLDQQQKLSDMYRDQVIQLEEELVRVREEGVLSKDVFKDQAHKLHERVQVMSQRYQNLERRRQLEMEGYRTDISSLRKKLKEVERQLLKLTLGFTDEINLPDEINTNHKDIDLTLLKHVKASTTRSNQILNELKSLKLKMYSLEDELRKI</sequence>
<dbReference type="EMBL" id="JALJAT010000005">
    <property type="protein sequence ID" value="KAK4469724.1"/>
    <property type="molecule type" value="Genomic_DNA"/>
</dbReference>
<dbReference type="InterPro" id="IPR037696">
    <property type="entry name" value="CCDC77"/>
</dbReference>
<dbReference type="PANTHER" id="PTHR22091:SF1">
    <property type="entry name" value="COILED-COIL DOMAIN-CONTAINING PROTEIN 77"/>
    <property type="match status" value="1"/>
</dbReference>
<reference evidence="3" key="2">
    <citation type="journal article" date="2023" name="Infect Dis Poverty">
        <title>Chromosome-scale genome of the human blood fluke Schistosoma mekongi and its implications for public health.</title>
        <authorList>
            <person name="Zhou M."/>
            <person name="Xu L."/>
            <person name="Xu D."/>
            <person name="Chen W."/>
            <person name="Khan J."/>
            <person name="Hu Y."/>
            <person name="Huang H."/>
            <person name="Wei H."/>
            <person name="Zhang Y."/>
            <person name="Chusongsang P."/>
            <person name="Tanasarnprasert K."/>
            <person name="Hu X."/>
            <person name="Limpanont Y."/>
            <person name="Lv Z."/>
        </authorList>
    </citation>
    <scope>NUCLEOTIDE SEQUENCE</scope>
    <source>
        <strain evidence="3">LV_2022a</strain>
    </source>
</reference>
<evidence type="ECO:0008006" key="5">
    <source>
        <dbReference type="Google" id="ProtNLM"/>
    </source>
</evidence>
<gene>
    <name evidence="3" type="ORF">MN116_007248</name>
</gene>
<evidence type="ECO:0000313" key="3">
    <source>
        <dbReference type="EMBL" id="KAK4469724.1"/>
    </source>
</evidence>
<organism evidence="3 4">
    <name type="scientific">Schistosoma mekongi</name>
    <name type="common">Parasitic worm</name>
    <dbReference type="NCBI Taxonomy" id="38744"/>
    <lineage>
        <taxon>Eukaryota</taxon>
        <taxon>Metazoa</taxon>
        <taxon>Spiralia</taxon>
        <taxon>Lophotrochozoa</taxon>
        <taxon>Platyhelminthes</taxon>
        <taxon>Trematoda</taxon>
        <taxon>Digenea</taxon>
        <taxon>Strigeidida</taxon>
        <taxon>Schistosomatoidea</taxon>
        <taxon>Schistosomatidae</taxon>
        <taxon>Schistosoma</taxon>
    </lineage>
</organism>
<evidence type="ECO:0000256" key="1">
    <source>
        <dbReference type="SAM" id="Coils"/>
    </source>
</evidence>
<evidence type="ECO:0000313" key="4">
    <source>
        <dbReference type="Proteomes" id="UP001292079"/>
    </source>
</evidence>
<dbReference type="AlphaFoldDB" id="A0AAE1ZA80"/>
<dbReference type="GO" id="GO:0005813">
    <property type="term" value="C:centrosome"/>
    <property type="evidence" value="ECO:0007669"/>
    <property type="project" value="TreeGrafter"/>
</dbReference>
<protein>
    <recommendedName>
        <fullName evidence="5">Coiled-coil domain-containing protein 77</fullName>
    </recommendedName>
</protein>
<keyword evidence="1" id="KW-0175">Coiled coil</keyword>
<dbReference type="PANTHER" id="PTHR22091">
    <property type="entry name" value="COILED-COIL DOMAIN-CONTAINING PROTEIN 77"/>
    <property type="match status" value="1"/>
</dbReference>
<feature type="coiled-coil region" evidence="1">
    <location>
        <begin position="289"/>
        <end position="355"/>
    </location>
</feature>
<proteinExistence type="predicted"/>
<feature type="compositionally biased region" description="Polar residues" evidence="2">
    <location>
        <begin position="1"/>
        <end position="37"/>
    </location>
</feature>
<feature type="coiled-coil region" evidence="1">
    <location>
        <begin position="444"/>
        <end position="556"/>
    </location>
</feature>
<feature type="region of interest" description="Disordered" evidence="2">
    <location>
        <begin position="1"/>
        <end position="47"/>
    </location>
</feature>
<evidence type="ECO:0000256" key="2">
    <source>
        <dbReference type="SAM" id="MobiDB-lite"/>
    </source>
</evidence>
<reference evidence="3" key="1">
    <citation type="submission" date="2022-04" db="EMBL/GenBank/DDBJ databases">
        <authorList>
            <person name="Xu L."/>
            <person name="Lv Z."/>
        </authorList>
    </citation>
    <scope>NUCLEOTIDE SEQUENCE</scope>
    <source>
        <strain evidence="3">LV_2022a</strain>
    </source>
</reference>
<accession>A0AAE1ZA80</accession>